<dbReference type="Proteomes" id="UP000245423">
    <property type="component" value="Chromosome 1"/>
</dbReference>
<dbReference type="EMBL" id="LT669839">
    <property type="protein sequence ID" value="SHD76882.1"/>
    <property type="molecule type" value="Genomic_DNA"/>
</dbReference>
<evidence type="ECO:0000259" key="1">
    <source>
        <dbReference type="Pfam" id="PF08955"/>
    </source>
</evidence>
<sequence length="194" mass="22985">MKKQNAILIFLFCATLFFISFVYGYKMMGRKANENPKIAKENLKDYDLDLAILKEEERISPNVFIEKKTYYKACNHNITKLNELDEKIINMTEKEYRRYTEENFPNVKIISFSVNRIILREERDHLCPNHYIIGQSEGKIAIYRIDENGDEILDRVFKDYPISLLKQIDQDKLIKGIRVDSEEELSDVLENFIS</sequence>
<dbReference type="InterPro" id="IPR015050">
    <property type="entry name" value="BofC_C"/>
</dbReference>
<dbReference type="OrthoDB" id="2082016at2"/>
<dbReference type="HOGENOM" id="CLU_1400398_0_0_9"/>
<reference evidence="2 3" key="1">
    <citation type="submission" date="2016-11" db="EMBL/GenBank/DDBJ databases">
        <authorList>
            <person name="Manzoor S."/>
        </authorList>
    </citation>
    <scope>NUCLEOTIDE SEQUENCE [LARGE SCALE GENOMIC DNA]</scope>
    <source>
        <strain evidence="2">Clostridium ultunense strain Esp</strain>
    </source>
</reference>
<evidence type="ECO:0000313" key="3">
    <source>
        <dbReference type="Proteomes" id="UP000245423"/>
    </source>
</evidence>
<keyword evidence="3" id="KW-1185">Reference proteome</keyword>
<proteinExistence type="predicted"/>
<dbReference type="AlphaFoldDB" id="M1Z8V2"/>
<protein>
    <recommendedName>
        <fullName evidence="1">Bypass of forespore C C-terminal domain-containing protein</fullName>
    </recommendedName>
</protein>
<dbReference type="Pfam" id="PF08955">
    <property type="entry name" value="BofC_C"/>
    <property type="match status" value="1"/>
</dbReference>
<name>M1Z8V2_9FIRM</name>
<gene>
    <name evidence="2" type="ORF">CUESP1_1518</name>
</gene>
<feature type="domain" description="Bypass of forespore C C-terminal" evidence="1">
    <location>
        <begin position="131"/>
        <end position="192"/>
    </location>
</feature>
<accession>M1Z8V2</accession>
<organism evidence="2 3">
    <name type="scientific">[Clostridium] ultunense Esp</name>
    <dbReference type="NCBI Taxonomy" id="1288971"/>
    <lineage>
        <taxon>Bacteria</taxon>
        <taxon>Bacillati</taxon>
        <taxon>Bacillota</taxon>
        <taxon>Tissierellia</taxon>
        <taxon>Tissierellales</taxon>
        <taxon>Tepidimicrobiaceae</taxon>
        <taxon>Schnuerera</taxon>
    </lineage>
</organism>
<dbReference type="RefSeq" id="WP_005583806.1">
    <property type="nucleotide sequence ID" value="NZ_LT669839.1"/>
</dbReference>
<evidence type="ECO:0000313" key="2">
    <source>
        <dbReference type="EMBL" id="SHD76882.1"/>
    </source>
</evidence>